<dbReference type="GO" id="GO:0046872">
    <property type="term" value="F:metal ion binding"/>
    <property type="evidence" value="ECO:0007669"/>
    <property type="project" value="UniProtKB-KW"/>
</dbReference>
<dbReference type="Gene3D" id="3.40.390.30">
    <property type="entry name" value="Metalloproteases ('zincins'), catalytic domain"/>
    <property type="match status" value="1"/>
</dbReference>
<dbReference type="NCBIfam" id="TIGR00043">
    <property type="entry name" value="rRNA maturation RNase YbeY"/>
    <property type="match status" value="1"/>
</dbReference>
<sequence length="137" mass="15904">MVEIINQQHKYWIALKKFKDLLEKLVEYRKLKDPEVTLVFVDTKTIKGLNHRFLKINAPTDVLSFPLGEKSADGKFYLGDIVISVPQAFKQCFSQKHGLERELELLTVHGFLHLIGFEHSKGFEEEEKKIHKLVLEG</sequence>
<evidence type="ECO:0000256" key="4">
    <source>
        <dbReference type="ARBA" id="ARBA00022723"/>
    </source>
</evidence>
<dbReference type="EMBL" id="LAZR01002829">
    <property type="protein sequence ID" value="KKN25099.1"/>
    <property type="molecule type" value="Genomic_DNA"/>
</dbReference>
<keyword evidence="3" id="KW-0540">Nuclease</keyword>
<dbReference type="InterPro" id="IPR002036">
    <property type="entry name" value="YbeY"/>
</dbReference>
<comment type="similarity">
    <text evidence="2">Belongs to the endoribonuclease YbeY family.</text>
</comment>
<protein>
    <submittedName>
        <fullName evidence="8">Uncharacterized protein</fullName>
    </submittedName>
</protein>
<organism evidence="8">
    <name type="scientific">marine sediment metagenome</name>
    <dbReference type="NCBI Taxonomy" id="412755"/>
    <lineage>
        <taxon>unclassified sequences</taxon>
        <taxon>metagenomes</taxon>
        <taxon>ecological metagenomes</taxon>
    </lineage>
</organism>
<comment type="cofactor">
    <cofactor evidence="1">
        <name>Zn(2+)</name>
        <dbReference type="ChEBI" id="CHEBI:29105"/>
    </cofactor>
</comment>
<evidence type="ECO:0000256" key="1">
    <source>
        <dbReference type="ARBA" id="ARBA00001947"/>
    </source>
</evidence>
<proteinExistence type="inferred from homology"/>
<keyword evidence="7" id="KW-0862">Zinc</keyword>
<dbReference type="InterPro" id="IPR020549">
    <property type="entry name" value="YbeY_CS"/>
</dbReference>
<comment type="caution">
    <text evidence="8">The sequence shown here is derived from an EMBL/GenBank/DDBJ whole genome shotgun (WGS) entry which is preliminary data.</text>
</comment>
<dbReference type="GO" id="GO:0004519">
    <property type="term" value="F:endonuclease activity"/>
    <property type="evidence" value="ECO:0007669"/>
    <property type="project" value="UniProtKB-KW"/>
</dbReference>
<dbReference type="PANTHER" id="PTHR46986">
    <property type="entry name" value="ENDORIBONUCLEASE YBEY, CHLOROPLASTIC"/>
    <property type="match status" value="1"/>
</dbReference>
<evidence type="ECO:0000313" key="8">
    <source>
        <dbReference type="EMBL" id="KKN25099.1"/>
    </source>
</evidence>
<accession>A0A0F9P4U9</accession>
<evidence type="ECO:0000256" key="3">
    <source>
        <dbReference type="ARBA" id="ARBA00022722"/>
    </source>
</evidence>
<dbReference type="GO" id="GO:0004222">
    <property type="term" value="F:metalloendopeptidase activity"/>
    <property type="evidence" value="ECO:0007669"/>
    <property type="project" value="InterPro"/>
</dbReference>
<dbReference type="AlphaFoldDB" id="A0A0F9P4U9"/>
<gene>
    <name evidence="8" type="ORF">LCGC14_0888130</name>
</gene>
<dbReference type="GO" id="GO:0006364">
    <property type="term" value="P:rRNA processing"/>
    <property type="evidence" value="ECO:0007669"/>
    <property type="project" value="InterPro"/>
</dbReference>
<evidence type="ECO:0000256" key="2">
    <source>
        <dbReference type="ARBA" id="ARBA00010875"/>
    </source>
</evidence>
<dbReference type="InterPro" id="IPR023091">
    <property type="entry name" value="MetalPrtase_cat_dom_sf_prd"/>
</dbReference>
<reference evidence="8" key="1">
    <citation type="journal article" date="2015" name="Nature">
        <title>Complex archaea that bridge the gap between prokaryotes and eukaryotes.</title>
        <authorList>
            <person name="Spang A."/>
            <person name="Saw J.H."/>
            <person name="Jorgensen S.L."/>
            <person name="Zaremba-Niedzwiedzka K."/>
            <person name="Martijn J."/>
            <person name="Lind A.E."/>
            <person name="van Eijk R."/>
            <person name="Schleper C."/>
            <person name="Guy L."/>
            <person name="Ettema T.J."/>
        </authorList>
    </citation>
    <scope>NUCLEOTIDE SEQUENCE</scope>
</reference>
<dbReference type="Pfam" id="PF02130">
    <property type="entry name" value="YbeY"/>
    <property type="match status" value="1"/>
</dbReference>
<evidence type="ECO:0000256" key="7">
    <source>
        <dbReference type="ARBA" id="ARBA00022833"/>
    </source>
</evidence>
<dbReference type="PANTHER" id="PTHR46986:SF1">
    <property type="entry name" value="ENDORIBONUCLEASE YBEY, CHLOROPLASTIC"/>
    <property type="match status" value="1"/>
</dbReference>
<dbReference type="PROSITE" id="PS01306">
    <property type="entry name" value="UPF0054"/>
    <property type="match status" value="1"/>
</dbReference>
<keyword evidence="4" id="KW-0479">Metal-binding</keyword>
<keyword evidence="5" id="KW-0255">Endonuclease</keyword>
<name>A0A0F9P4U9_9ZZZZ</name>
<evidence type="ECO:0000256" key="6">
    <source>
        <dbReference type="ARBA" id="ARBA00022801"/>
    </source>
</evidence>
<keyword evidence="6" id="KW-0378">Hydrolase</keyword>
<dbReference type="HAMAP" id="MF_00009">
    <property type="entry name" value="Endoribonucl_YbeY"/>
    <property type="match status" value="1"/>
</dbReference>
<evidence type="ECO:0000256" key="5">
    <source>
        <dbReference type="ARBA" id="ARBA00022759"/>
    </source>
</evidence>
<dbReference type="SUPFAM" id="SSF55486">
    <property type="entry name" value="Metalloproteases ('zincins'), catalytic domain"/>
    <property type="match status" value="1"/>
</dbReference>